<dbReference type="EMBL" id="BAABDQ010000001">
    <property type="protein sequence ID" value="GAA3528080.1"/>
    <property type="molecule type" value="Genomic_DNA"/>
</dbReference>
<feature type="region of interest" description="Disordered" evidence="1">
    <location>
        <begin position="1"/>
        <end position="59"/>
    </location>
</feature>
<gene>
    <name evidence="2" type="ORF">GCM10022419_003600</name>
</gene>
<organism evidence="2 3">
    <name type="scientific">Nonomuraea rosea</name>
    <dbReference type="NCBI Taxonomy" id="638574"/>
    <lineage>
        <taxon>Bacteria</taxon>
        <taxon>Bacillati</taxon>
        <taxon>Actinomycetota</taxon>
        <taxon>Actinomycetes</taxon>
        <taxon>Streptosporangiales</taxon>
        <taxon>Streptosporangiaceae</taxon>
        <taxon>Nonomuraea</taxon>
    </lineage>
</organism>
<sequence length="59" mass="6271">MCDFTRIAHPPPRTNGGADEADGTDGTDGESAQDTRTRRTRCRADGVRGTTGFDDGAQE</sequence>
<evidence type="ECO:0000313" key="3">
    <source>
        <dbReference type="Proteomes" id="UP001500630"/>
    </source>
</evidence>
<reference evidence="3" key="1">
    <citation type="journal article" date="2019" name="Int. J. Syst. Evol. Microbiol.">
        <title>The Global Catalogue of Microorganisms (GCM) 10K type strain sequencing project: providing services to taxonomists for standard genome sequencing and annotation.</title>
        <authorList>
            <consortium name="The Broad Institute Genomics Platform"/>
            <consortium name="The Broad Institute Genome Sequencing Center for Infectious Disease"/>
            <person name="Wu L."/>
            <person name="Ma J."/>
        </authorList>
    </citation>
    <scope>NUCLEOTIDE SEQUENCE [LARGE SCALE GENOMIC DNA]</scope>
    <source>
        <strain evidence="3">JCM 17326</strain>
    </source>
</reference>
<dbReference type="Proteomes" id="UP001500630">
    <property type="component" value="Unassembled WGS sequence"/>
</dbReference>
<protein>
    <submittedName>
        <fullName evidence="2">Uncharacterized protein</fullName>
    </submittedName>
</protein>
<evidence type="ECO:0000256" key="1">
    <source>
        <dbReference type="SAM" id="MobiDB-lite"/>
    </source>
</evidence>
<proteinExistence type="predicted"/>
<keyword evidence="3" id="KW-1185">Reference proteome</keyword>
<name>A0ABP6V628_9ACTN</name>
<accession>A0ABP6V628</accession>
<feature type="compositionally biased region" description="Acidic residues" evidence="1">
    <location>
        <begin position="19"/>
        <end position="28"/>
    </location>
</feature>
<evidence type="ECO:0000313" key="2">
    <source>
        <dbReference type="EMBL" id="GAA3528080.1"/>
    </source>
</evidence>
<feature type="compositionally biased region" description="Basic and acidic residues" evidence="1">
    <location>
        <begin position="33"/>
        <end position="46"/>
    </location>
</feature>
<comment type="caution">
    <text evidence="2">The sequence shown here is derived from an EMBL/GenBank/DDBJ whole genome shotgun (WGS) entry which is preliminary data.</text>
</comment>